<protein>
    <recommendedName>
        <fullName evidence="3">Invasion plasmid antigen</fullName>
    </recommendedName>
</protein>
<accession>A0A090NM89</accession>
<dbReference type="Proteomes" id="UP000017944">
    <property type="component" value="Unassembled WGS sequence"/>
</dbReference>
<dbReference type="PATRIC" id="fig|1401327.3.peg.532"/>
<reference evidence="1 2" key="1">
    <citation type="submission" date="2013-10" db="EMBL/GenBank/DDBJ databases">
        <title>Draft genomes and the virulence plasmids of Sd1617 vaccine constructs: WRSd3 and WRSd5.</title>
        <authorList>
            <person name="Aksomboon Vongsawan A."/>
            <person name="Venkatesan M.M."/>
            <person name="Vaisvil B."/>
            <person name="Emel G."/>
            <person name="Kepatral V."/>
            <person name="Sethabutr O."/>
            <person name="Serichantalergs O."/>
            <person name="Mason C."/>
        </authorList>
    </citation>
    <scope>NUCLEOTIDE SEQUENCE [LARGE SCALE GENOMIC DNA]</scope>
    <source>
        <strain evidence="1 2">WRSd3</strain>
    </source>
</reference>
<name>A0A090NM89_SHIDY</name>
<dbReference type="AlphaFoldDB" id="A0A090NM89"/>
<proteinExistence type="predicted"/>
<dbReference type="EMBL" id="AXUT01000042">
    <property type="protein sequence ID" value="ESU81690.1"/>
    <property type="molecule type" value="Genomic_DNA"/>
</dbReference>
<organism evidence="1 2">
    <name type="scientific">Shigella dysenteriae WRSd3</name>
    <dbReference type="NCBI Taxonomy" id="1401327"/>
    <lineage>
        <taxon>Bacteria</taxon>
        <taxon>Pseudomonadati</taxon>
        <taxon>Pseudomonadota</taxon>
        <taxon>Gammaproteobacteria</taxon>
        <taxon>Enterobacterales</taxon>
        <taxon>Enterobacteriaceae</taxon>
        <taxon>Shigella</taxon>
    </lineage>
</organism>
<gene>
    <name evidence="1" type="ORF">WRSd3_00584</name>
</gene>
<sequence>MASFKDICPFAPAIPPSSVNTGVRRPPRRLFLSVELKNQILQNMKYLSPQKFSWGDAPWQIIDLSIAGKVNIQVDNNTIITLGTPLNPQHNEFMMVAEWCQWAMEREGLQENLQKNCTTSWKKTGKTNSQKFPKKT</sequence>
<comment type="caution">
    <text evidence="1">The sequence shown here is derived from an EMBL/GenBank/DDBJ whole genome shotgun (WGS) entry which is preliminary data.</text>
</comment>
<evidence type="ECO:0000313" key="2">
    <source>
        <dbReference type="Proteomes" id="UP000017944"/>
    </source>
</evidence>
<evidence type="ECO:0008006" key="3">
    <source>
        <dbReference type="Google" id="ProtNLM"/>
    </source>
</evidence>
<evidence type="ECO:0000313" key="1">
    <source>
        <dbReference type="EMBL" id="ESU81690.1"/>
    </source>
</evidence>